<dbReference type="RefSeq" id="XP_016233260.1">
    <property type="nucleotide sequence ID" value="XM_016382557.1"/>
</dbReference>
<keyword evidence="1" id="KW-0472">Membrane</keyword>
<keyword evidence="1" id="KW-0812">Transmembrane</keyword>
<dbReference type="EMBL" id="KN847497">
    <property type="protein sequence ID" value="KIW13044.1"/>
    <property type="molecule type" value="Genomic_DNA"/>
</dbReference>
<dbReference type="OrthoDB" id="4152516at2759"/>
<evidence type="ECO:0000313" key="2">
    <source>
        <dbReference type="EMBL" id="KIW13044.1"/>
    </source>
</evidence>
<organism evidence="2 3">
    <name type="scientific">Exophiala spinifera</name>
    <dbReference type="NCBI Taxonomy" id="91928"/>
    <lineage>
        <taxon>Eukaryota</taxon>
        <taxon>Fungi</taxon>
        <taxon>Dikarya</taxon>
        <taxon>Ascomycota</taxon>
        <taxon>Pezizomycotina</taxon>
        <taxon>Eurotiomycetes</taxon>
        <taxon>Chaetothyriomycetidae</taxon>
        <taxon>Chaetothyriales</taxon>
        <taxon>Herpotrichiellaceae</taxon>
        <taxon>Exophiala</taxon>
    </lineage>
</organism>
<evidence type="ECO:0000256" key="1">
    <source>
        <dbReference type="SAM" id="Phobius"/>
    </source>
</evidence>
<gene>
    <name evidence="2" type="ORF">PV08_08231</name>
</gene>
<keyword evidence="1" id="KW-1133">Transmembrane helix</keyword>
<dbReference type="STRING" id="91928.A0A0D2BPN4"/>
<sequence>MAAPQVEQVETELGPHVGEITAAVIGASFGAMLLVIFALILCLHKRSKASSTVRFAAIQNLYGQPLFPTSQSILSHNILKKAQTR</sequence>
<protein>
    <submittedName>
        <fullName evidence="2">Uncharacterized protein</fullName>
    </submittedName>
</protein>
<dbReference type="GeneID" id="27335314"/>
<dbReference type="VEuPathDB" id="FungiDB:PV08_08231"/>
<name>A0A0D2BPN4_9EURO</name>
<evidence type="ECO:0000313" key="3">
    <source>
        <dbReference type="Proteomes" id="UP000053328"/>
    </source>
</evidence>
<keyword evidence="3" id="KW-1185">Reference proteome</keyword>
<proteinExistence type="predicted"/>
<accession>A0A0D2BPN4</accession>
<dbReference type="AlphaFoldDB" id="A0A0D2BPN4"/>
<reference evidence="2 3" key="1">
    <citation type="submission" date="2015-01" db="EMBL/GenBank/DDBJ databases">
        <title>The Genome Sequence of Exophiala spinifera CBS89968.</title>
        <authorList>
            <consortium name="The Broad Institute Genomics Platform"/>
            <person name="Cuomo C."/>
            <person name="de Hoog S."/>
            <person name="Gorbushina A."/>
            <person name="Stielow B."/>
            <person name="Teixiera M."/>
            <person name="Abouelleil A."/>
            <person name="Chapman S.B."/>
            <person name="Priest M."/>
            <person name="Young S.K."/>
            <person name="Wortman J."/>
            <person name="Nusbaum C."/>
            <person name="Birren B."/>
        </authorList>
    </citation>
    <scope>NUCLEOTIDE SEQUENCE [LARGE SCALE GENOMIC DNA]</scope>
    <source>
        <strain evidence="2 3">CBS 89968</strain>
    </source>
</reference>
<feature type="transmembrane region" description="Helical" evidence="1">
    <location>
        <begin position="20"/>
        <end position="43"/>
    </location>
</feature>
<dbReference type="HOGENOM" id="CLU_2512651_0_0_1"/>
<dbReference type="Proteomes" id="UP000053328">
    <property type="component" value="Unassembled WGS sequence"/>
</dbReference>